<evidence type="ECO:0008006" key="2">
    <source>
        <dbReference type="Google" id="ProtNLM"/>
    </source>
</evidence>
<dbReference type="InterPro" id="IPR016181">
    <property type="entry name" value="Acyl_CoA_acyltransferase"/>
</dbReference>
<name>A0A382L794_9ZZZZ</name>
<dbReference type="Gene3D" id="3.40.630.30">
    <property type="match status" value="1"/>
</dbReference>
<organism evidence="1">
    <name type="scientific">marine metagenome</name>
    <dbReference type="NCBI Taxonomy" id="408172"/>
    <lineage>
        <taxon>unclassified sequences</taxon>
        <taxon>metagenomes</taxon>
        <taxon>ecological metagenomes</taxon>
    </lineage>
</organism>
<dbReference type="AlphaFoldDB" id="A0A382L794"/>
<dbReference type="SUPFAM" id="SSF55729">
    <property type="entry name" value="Acyl-CoA N-acyltransferases (Nat)"/>
    <property type="match status" value="1"/>
</dbReference>
<evidence type="ECO:0000313" key="1">
    <source>
        <dbReference type="EMBL" id="SVC31685.1"/>
    </source>
</evidence>
<sequence length="169" mass="19749">MGLLYDLDALNRFCKLQDPASIVEFHAHHAMLLEPAKLEQTYFVIFENYPELLERFTKMGLGYTGLYDGQIMCCFGIIPLWRGSAEIWMVPSKHLYQVARPFHRATKLWLDVCIAEWHLVRVQATVHSQNAPADKWIRTCHFQEEGLLRRYGPEGADYKMFSRLGEKKK</sequence>
<gene>
    <name evidence="1" type="ORF">METZ01_LOCUS284539</name>
</gene>
<proteinExistence type="predicted"/>
<protein>
    <recommendedName>
        <fullName evidence="2">N-acetyltransferase domain-containing protein</fullName>
    </recommendedName>
</protein>
<accession>A0A382L794</accession>
<reference evidence="1" key="1">
    <citation type="submission" date="2018-05" db="EMBL/GenBank/DDBJ databases">
        <authorList>
            <person name="Lanie J.A."/>
            <person name="Ng W.-L."/>
            <person name="Kazmierczak K.M."/>
            <person name="Andrzejewski T.M."/>
            <person name="Davidsen T.M."/>
            <person name="Wayne K.J."/>
            <person name="Tettelin H."/>
            <person name="Glass J.I."/>
            <person name="Rusch D."/>
            <person name="Podicherti R."/>
            <person name="Tsui H.-C.T."/>
            <person name="Winkler M.E."/>
        </authorList>
    </citation>
    <scope>NUCLEOTIDE SEQUENCE</scope>
</reference>
<dbReference type="EMBL" id="UINC01084751">
    <property type="protein sequence ID" value="SVC31685.1"/>
    <property type="molecule type" value="Genomic_DNA"/>
</dbReference>